<evidence type="ECO:0000313" key="2">
    <source>
        <dbReference type="EMBL" id="EEF45545.1"/>
    </source>
</evidence>
<accession>B9RT62</accession>
<keyword evidence="3" id="KW-1185">Reference proteome</keyword>
<protein>
    <submittedName>
        <fullName evidence="2">Uncharacterized protein</fullName>
    </submittedName>
</protein>
<dbReference type="EMBL" id="EQ973812">
    <property type="protein sequence ID" value="EEF45545.1"/>
    <property type="molecule type" value="Genomic_DNA"/>
</dbReference>
<feature type="region of interest" description="Disordered" evidence="1">
    <location>
        <begin position="65"/>
        <end position="95"/>
    </location>
</feature>
<dbReference type="Proteomes" id="UP000008311">
    <property type="component" value="Unassembled WGS sequence"/>
</dbReference>
<evidence type="ECO:0000313" key="3">
    <source>
        <dbReference type="Proteomes" id="UP000008311"/>
    </source>
</evidence>
<organism evidence="2 3">
    <name type="scientific">Ricinus communis</name>
    <name type="common">Castor bean</name>
    <dbReference type="NCBI Taxonomy" id="3988"/>
    <lineage>
        <taxon>Eukaryota</taxon>
        <taxon>Viridiplantae</taxon>
        <taxon>Streptophyta</taxon>
        <taxon>Embryophyta</taxon>
        <taxon>Tracheophyta</taxon>
        <taxon>Spermatophyta</taxon>
        <taxon>Magnoliopsida</taxon>
        <taxon>eudicotyledons</taxon>
        <taxon>Gunneridae</taxon>
        <taxon>Pentapetalae</taxon>
        <taxon>rosids</taxon>
        <taxon>fabids</taxon>
        <taxon>Malpighiales</taxon>
        <taxon>Euphorbiaceae</taxon>
        <taxon>Acalyphoideae</taxon>
        <taxon>Acalypheae</taxon>
        <taxon>Ricinus</taxon>
    </lineage>
</organism>
<evidence type="ECO:0000256" key="1">
    <source>
        <dbReference type="SAM" id="MobiDB-lite"/>
    </source>
</evidence>
<proteinExistence type="predicted"/>
<sequence>MSWRKNKPKHAPWIGAKQIANYFIIPFAAEPLQHQVYYFTRMPSSFQKLLLAVSPGSTVLLLTDPMHDPEDETPSPACIAKHPNRKSSRQFTQKD</sequence>
<dbReference type="InParanoid" id="B9RT62"/>
<reference evidence="3" key="1">
    <citation type="journal article" date="2010" name="Nat. Biotechnol.">
        <title>Draft genome sequence of the oilseed species Ricinus communis.</title>
        <authorList>
            <person name="Chan A.P."/>
            <person name="Crabtree J."/>
            <person name="Zhao Q."/>
            <person name="Lorenzi H."/>
            <person name="Orvis J."/>
            <person name="Puiu D."/>
            <person name="Melake-Berhan A."/>
            <person name="Jones K.M."/>
            <person name="Redman J."/>
            <person name="Chen G."/>
            <person name="Cahoon E.B."/>
            <person name="Gedil M."/>
            <person name="Stanke M."/>
            <person name="Haas B.J."/>
            <person name="Wortman J.R."/>
            <person name="Fraser-Liggett C.M."/>
            <person name="Ravel J."/>
            <person name="Rabinowicz P.D."/>
        </authorList>
    </citation>
    <scope>NUCLEOTIDE SEQUENCE [LARGE SCALE GENOMIC DNA]</scope>
    <source>
        <strain evidence="3">cv. Hale</strain>
    </source>
</reference>
<name>B9RT62_RICCO</name>
<dbReference type="AlphaFoldDB" id="B9RT62"/>
<gene>
    <name evidence="2" type="ORF">RCOM_0681270</name>
</gene>